<dbReference type="Proteomes" id="UP000256805">
    <property type="component" value="Unassembled WGS sequence"/>
</dbReference>
<sequence>MPSRRYEKVRCFSSILQRVSENLSARSALSLLERAYSTAGDLSFGTPLTKLGHPCKTVERD</sequence>
<organism evidence="1 2">
    <name type="scientific">Cupriavidus taiwanensis</name>
    <dbReference type="NCBI Taxonomy" id="164546"/>
    <lineage>
        <taxon>Bacteria</taxon>
        <taxon>Pseudomonadati</taxon>
        <taxon>Pseudomonadota</taxon>
        <taxon>Betaproteobacteria</taxon>
        <taxon>Burkholderiales</taxon>
        <taxon>Burkholderiaceae</taxon>
        <taxon>Cupriavidus</taxon>
    </lineage>
</organism>
<gene>
    <name evidence="1" type="ORF">CBM2634_P60007</name>
</gene>
<name>A0A375JE17_9BURK</name>
<protein>
    <submittedName>
        <fullName evidence="1">Uncharacterized protein</fullName>
    </submittedName>
</protein>
<dbReference type="EMBL" id="OVTA01000068">
    <property type="protein sequence ID" value="SPS02350.1"/>
    <property type="molecule type" value="Genomic_DNA"/>
</dbReference>
<accession>A0A375JE17</accession>
<proteinExistence type="predicted"/>
<reference evidence="1 2" key="1">
    <citation type="submission" date="2018-01" db="EMBL/GenBank/DDBJ databases">
        <authorList>
            <person name="Gaut B.S."/>
            <person name="Morton B.R."/>
            <person name="Clegg M.T."/>
            <person name="Duvall M.R."/>
        </authorList>
    </citation>
    <scope>NUCLEOTIDE SEQUENCE [LARGE SCALE GENOMIC DNA]</scope>
    <source>
        <strain evidence="1">Cupriavidus taiwanensis cmp 52</strain>
    </source>
</reference>
<evidence type="ECO:0000313" key="1">
    <source>
        <dbReference type="EMBL" id="SPS02350.1"/>
    </source>
</evidence>
<evidence type="ECO:0000313" key="2">
    <source>
        <dbReference type="Proteomes" id="UP000256805"/>
    </source>
</evidence>
<dbReference type="AlphaFoldDB" id="A0A375JE17"/>